<keyword evidence="4" id="KW-0443">Lipid metabolism</keyword>
<keyword evidence="3" id="KW-0276">Fatty acid metabolism</keyword>
<dbReference type="InterPro" id="IPR014748">
    <property type="entry name" value="Enoyl-CoA_hydra_C"/>
</dbReference>
<comment type="similarity">
    <text evidence="2 6">Belongs to the enoyl-CoA hydratase/isomerase family.</text>
</comment>
<dbReference type="PANTHER" id="PTHR43149">
    <property type="entry name" value="ENOYL-COA HYDRATASE"/>
    <property type="match status" value="1"/>
</dbReference>
<dbReference type="InterPro" id="IPR045002">
    <property type="entry name" value="Ech1-like"/>
</dbReference>
<evidence type="ECO:0000256" key="2">
    <source>
        <dbReference type="ARBA" id="ARBA00005254"/>
    </source>
</evidence>
<sequence length="270" mass="28621">MSQERVRISVDHGVAEVTLARPDKMNALDPAMFDALIDALARLRDTSGLRAVVLHGEGRAFCAGLDMGSMAGIADGQQTADMTDLAARTHGIANRFQQICWGWRELPVPVIAAVHGVAYGGGLQLALGADIRLVAEDARLSIMEIKWGLVPDMAGCALAAPLVRGDVLRELVYTGRIVPGPEAVALGLATRVSSAPLEEARHLARQIAASSPHAMRASKRLMQLSETASPQDILLAEAREQQALLGSANQAEAVRAGLEKRAPVFSDQGL</sequence>
<dbReference type="Gene3D" id="3.90.226.10">
    <property type="entry name" value="2-enoyl-CoA Hydratase, Chain A, domain 1"/>
    <property type="match status" value="1"/>
</dbReference>
<evidence type="ECO:0000256" key="5">
    <source>
        <dbReference type="ARBA" id="ARBA00023235"/>
    </source>
</evidence>
<organism evidence="7 8">
    <name type="scientific">Delftia lacustris</name>
    <dbReference type="NCBI Taxonomy" id="558537"/>
    <lineage>
        <taxon>Bacteria</taxon>
        <taxon>Pseudomonadati</taxon>
        <taxon>Pseudomonadota</taxon>
        <taxon>Betaproteobacteria</taxon>
        <taxon>Burkholderiales</taxon>
        <taxon>Comamonadaceae</taxon>
        <taxon>Delftia</taxon>
    </lineage>
</organism>
<dbReference type="GO" id="GO:0016853">
    <property type="term" value="F:isomerase activity"/>
    <property type="evidence" value="ECO:0007669"/>
    <property type="project" value="UniProtKB-KW"/>
</dbReference>
<dbReference type="NCBIfam" id="NF005699">
    <property type="entry name" value="PRK07509.1"/>
    <property type="match status" value="1"/>
</dbReference>
<dbReference type="Pfam" id="PF00378">
    <property type="entry name" value="ECH_1"/>
    <property type="match status" value="1"/>
</dbReference>
<dbReference type="InterPro" id="IPR029045">
    <property type="entry name" value="ClpP/crotonase-like_dom_sf"/>
</dbReference>
<name>A0A1H3KFI9_9BURK</name>
<gene>
    <name evidence="7" type="ORF">SAMN05421547_105155</name>
</gene>
<dbReference type="UniPathway" id="UPA00659"/>
<dbReference type="Proteomes" id="UP000183417">
    <property type="component" value="Unassembled WGS sequence"/>
</dbReference>
<protein>
    <submittedName>
        <fullName evidence="7">Enoyl-CoA hydratase/carnithine racemase</fullName>
    </submittedName>
</protein>
<evidence type="ECO:0000313" key="8">
    <source>
        <dbReference type="Proteomes" id="UP000183417"/>
    </source>
</evidence>
<dbReference type="EMBL" id="FNPE01000005">
    <property type="protein sequence ID" value="SDY50810.1"/>
    <property type="molecule type" value="Genomic_DNA"/>
</dbReference>
<dbReference type="InterPro" id="IPR001753">
    <property type="entry name" value="Enoyl-CoA_hydra/iso"/>
</dbReference>
<dbReference type="RefSeq" id="WP_046241661.1">
    <property type="nucleotide sequence ID" value="NZ_CP069318.1"/>
</dbReference>
<dbReference type="SUPFAM" id="SSF52096">
    <property type="entry name" value="ClpP/crotonase"/>
    <property type="match status" value="1"/>
</dbReference>
<keyword evidence="5" id="KW-0413">Isomerase</keyword>
<evidence type="ECO:0000256" key="1">
    <source>
        <dbReference type="ARBA" id="ARBA00005005"/>
    </source>
</evidence>
<dbReference type="CDD" id="cd06558">
    <property type="entry name" value="crotonase-like"/>
    <property type="match status" value="1"/>
</dbReference>
<dbReference type="GO" id="GO:0006635">
    <property type="term" value="P:fatty acid beta-oxidation"/>
    <property type="evidence" value="ECO:0007669"/>
    <property type="project" value="UniProtKB-UniPathway"/>
</dbReference>
<evidence type="ECO:0000256" key="4">
    <source>
        <dbReference type="ARBA" id="ARBA00023098"/>
    </source>
</evidence>
<reference evidence="7 8" key="1">
    <citation type="submission" date="2016-10" db="EMBL/GenBank/DDBJ databases">
        <authorList>
            <person name="de Groot N.N."/>
        </authorList>
    </citation>
    <scope>NUCLEOTIDE SEQUENCE [LARGE SCALE GENOMIC DNA]</scope>
    <source>
        <strain evidence="7 8">LMG 24775</strain>
    </source>
</reference>
<proteinExistence type="inferred from homology"/>
<accession>A0A1H3KFI9</accession>
<dbReference type="PROSITE" id="PS00166">
    <property type="entry name" value="ENOYL_COA_HYDRATASE"/>
    <property type="match status" value="1"/>
</dbReference>
<comment type="pathway">
    <text evidence="1">Lipid metabolism; fatty acid beta-oxidation.</text>
</comment>
<dbReference type="GeneID" id="94691208"/>
<dbReference type="InterPro" id="IPR018376">
    <property type="entry name" value="Enoyl-CoA_hyd/isom_CS"/>
</dbReference>
<dbReference type="PANTHER" id="PTHR43149:SF1">
    <property type="entry name" value="DELTA(3,5)-DELTA(2,4)-DIENOYL-COA ISOMERASE, MITOCHONDRIAL"/>
    <property type="match status" value="1"/>
</dbReference>
<evidence type="ECO:0000313" key="7">
    <source>
        <dbReference type="EMBL" id="SDY50810.1"/>
    </source>
</evidence>
<dbReference type="AlphaFoldDB" id="A0A1H3KFI9"/>
<evidence type="ECO:0000256" key="6">
    <source>
        <dbReference type="RuleBase" id="RU003707"/>
    </source>
</evidence>
<evidence type="ECO:0000256" key="3">
    <source>
        <dbReference type="ARBA" id="ARBA00022832"/>
    </source>
</evidence>
<dbReference type="Gene3D" id="1.10.12.10">
    <property type="entry name" value="Lyase 2-enoyl-coa Hydratase, Chain A, domain 2"/>
    <property type="match status" value="1"/>
</dbReference>